<dbReference type="SUPFAM" id="SSF50494">
    <property type="entry name" value="Trypsin-like serine proteases"/>
    <property type="match status" value="1"/>
</dbReference>
<dbReference type="Gene3D" id="1.25.40.10">
    <property type="entry name" value="Tetratricopeptide repeat domain"/>
    <property type="match status" value="1"/>
</dbReference>
<dbReference type="SUPFAM" id="SSF48452">
    <property type="entry name" value="TPR-like"/>
    <property type="match status" value="1"/>
</dbReference>
<comment type="caution">
    <text evidence="2">The sequence shown here is derived from an EMBL/GenBank/DDBJ whole genome shotgun (WGS) entry which is preliminary data.</text>
</comment>
<organism evidence="2 3">
    <name type="scientific">Blastococcus carthaginiensis</name>
    <dbReference type="NCBI Taxonomy" id="3050034"/>
    <lineage>
        <taxon>Bacteria</taxon>
        <taxon>Bacillati</taxon>
        <taxon>Actinomycetota</taxon>
        <taxon>Actinomycetes</taxon>
        <taxon>Geodermatophilales</taxon>
        <taxon>Geodermatophilaceae</taxon>
        <taxon>Blastococcus</taxon>
    </lineage>
</organism>
<reference evidence="3" key="1">
    <citation type="submission" date="2023-05" db="EMBL/GenBank/DDBJ databases">
        <title>Draft genome of Pseudofrankia sp. BMG5.37.</title>
        <authorList>
            <person name="Gtari M."/>
            <person name="Ghodhbane F."/>
            <person name="Sbissi I."/>
        </authorList>
    </citation>
    <scope>NUCLEOTIDE SEQUENCE [LARGE SCALE GENOMIC DNA]</scope>
    <source>
        <strain evidence="3">BMG 814</strain>
    </source>
</reference>
<dbReference type="SUPFAM" id="SSF52540">
    <property type="entry name" value="P-loop containing nucleoside triphosphate hydrolases"/>
    <property type="match status" value="1"/>
</dbReference>
<evidence type="ECO:0000259" key="1">
    <source>
        <dbReference type="Pfam" id="PF13401"/>
    </source>
</evidence>
<dbReference type="Pfam" id="PF13365">
    <property type="entry name" value="Trypsin_2"/>
    <property type="match status" value="1"/>
</dbReference>
<proteinExistence type="predicted"/>
<accession>A0ABT9I7Q7</accession>
<dbReference type="InterPro" id="IPR049945">
    <property type="entry name" value="AAA_22"/>
</dbReference>
<dbReference type="PANTHER" id="PTHR47691">
    <property type="entry name" value="REGULATOR-RELATED"/>
    <property type="match status" value="1"/>
</dbReference>
<dbReference type="Gene3D" id="3.40.50.300">
    <property type="entry name" value="P-loop containing nucleotide triphosphate hydrolases"/>
    <property type="match status" value="1"/>
</dbReference>
<gene>
    <name evidence="2" type="ORF">QOZ88_02980</name>
</gene>
<dbReference type="InterPro" id="IPR027417">
    <property type="entry name" value="P-loop_NTPase"/>
</dbReference>
<dbReference type="InterPro" id="IPR011990">
    <property type="entry name" value="TPR-like_helical_dom_sf"/>
</dbReference>
<dbReference type="PRINTS" id="PR00364">
    <property type="entry name" value="DISEASERSIST"/>
</dbReference>
<feature type="domain" description="ORC1/DEAH AAA+ ATPase" evidence="1">
    <location>
        <begin position="299"/>
        <end position="413"/>
    </location>
</feature>
<dbReference type="Proteomes" id="UP001233673">
    <property type="component" value="Unassembled WGS sequence"/>
</dbReference>
<dbReference type="PANTHER" id="PTHR47691:SF3">
    <property type="entry name" value="HTH-TYPE TRANSCRIPTIONAL REGULATOR RV0890C-RELATED"/>
    <property type="match status" value="1"/>
</dbReference>
<dbReference type="EMBL" id="JASNFN010000002">
    <property type="protein sequence ID" value="MDP5181589.1"/>
    <property type="molecule type" value="Genomic_DNA"/>
</dbReference>
<name>A0ABT9I7Q7_9ACTN</name>
<protein>
    <submittedName>
        <fullName evidence="2">Trypsin-like peptidase domain-containing protein</fullName>
    </submittedName>
</protein>
<evidence type="ECO:0000313" key="3">
    <source>
        <dbReference type="Proteomes" id="UP001233673"/>
    </source>
</evidence>
<dbReference type="Pfam" id="PF13401">
    <property type="entry name" value="AAA_22"/>
    <property type="match status" value="1"/>
</dbReference>
<sequence length="997" mass="107780">MSGNGSRLPTARNVAEIWVPADRSAGSGYLLSNRLVLTARHVVQAAMPTTTRSAPAKLGHDELTALRHEVAHQLRCRVRRLSAGPGQSFADATVVWWHPARDIDAALLLVLDPSWDNAPAEPVAWAEILDGSAPVACTAVGFPATDVQVDADGELRESRQLIGVVPPLSQYKRQRWAVHVEGRVGTVMRAGSSWSGMSGAALFAHHKGLLLGIVEADVDADDPERRELRAQPVHTFADHPDLVDWLVADGGVWTRTRLVDDASTPRSTRIVGDRISGGVGCWRDRDAQRAELRALVLSRQRVISVTGRRGIGKSAMVARVLADFEEPDPRRSPLEDVDGLVYLSTRTGPGSLTLSGLYEALAGLLPPEERSRLSENLKNVRERALPALWQALSARRAVVVLDNLDDLQDPGTGELLDAEVVAFLDSACRAPAGQTVVTTSQRPLRLPGDLVSHVRELELDAGLPEEDAVHVLRAIAPGGQGLRELSDEQLRQAARTLHGIPRGLELLARLLTDDPFAAQDVLESDVPPEELVRQLVSQGWTRLDAIGRAVVGLLAAAGIPLPAEAVPPVLADVANAREVRSVLATLWRSRELAYDRDSGLVRLHPLDADHVRAVLLSGETLRQRDTELARWYASQRRPVIALRFVSDAMPHVKEYEHRWRAGDHGAALTALAEVADFLARGGEGALLRTALRQAEQHPDVPVSPVLWCRAALEFFDGSLHEAEEALRTLVAHSSGDEALPLPKAAIDVRYGTTLRHLGRAHEAVRVLTTVGEDDAAPHNCRMDALFEQALSLCYLQDVPAAAMTVRRMVELSRDDDPPLLRAQRADVEALVALLEQDTARALRAVEEGLDAYRDSPESDSAGFLRNVRALVLLAQGDPEGAEQTLRRAAQEAEKLQNLRLTGLCRMNLAWSLLYQGRIAEAVSAAACASGALVRNGALEAPAAQALVEVLARRGSDVPLEAALDRLGELSASSPDLHQPGTLARVALGSGAGGMRDR</sequence>
<evidence type="ECO:0000313" key="2">
    <source>
        <dbReference type="EMBL" id="MDP5181589.1"/>
    </source>
</evidence>
<keyword evidence="3" id="KW-1185">Reference proteome</keyword>
<dbReference type="InterPro" id="IPR009003">
    <property type="entry name" value="Peptidase_S1_PA"/>
</dbReference>